<gene>
    <name evidence="1" type="ORF">S1_00056</name>
</gene>
<dbReference type="EMBL" id="MT740725">
    <property type="protein sequence ID" value="QMV32373.1"/>
    <property type="molecule type" value="Genomic_DNA"/>
</dbReference>
<protein>
    <submittedName>
        <fullName evidence="1">Uncharacterized protein</fullName>
    </submittedName>
</protein>
<evidence type="ECO:0000313" key="2">
    <source>
        <dbReference type="Proteomes" id="UP000515295"/>
    </source>
</evidence>
<reference evidence="1 2" key="1">
    <citation type="submission" date="2020-07" db="EMBL/GenBank/DDBJ databases">
        <title>Ralstonia phages.</title>
        <authorList>
            <person name="Trotereau A."/>
            <person name="Boyer C."/>
            <person name="Torres-Barcelo C."/>
        </authorList>
    </citation>
    <scope>NUCLEOTIDE SEQUENCE [LARGE SCALE GENOMIC DNA]</scope>
</reference>
<organism evidence="1 2">
    <name type="scientific">Ralstonia phage Adzire</name>
    <dbReference type="NCBI Taxonomy" id="2759711"/>
    <lineage>
        <taxon>Viruses</taxon>
        <taxon>Duplodnaviria</taxon>
        <taxon>Heunggongvirae</taxon>
        <taxon>Uroviricota</taxon>
        <taxon>Caudoviricetes</taxon>
        <taxon>Bakolyvirus</taxon>
        <taxon>Bakolyvirus simangalove</taxon>
    </lineage>
</organism>
<name>A0A7G5B7V0_9CAUD</name>
<dbReference type="Proteomes" id="UP000515295">
    <property type="component" value="Segment"/>
</dbReference>
<sequence length="101" mass="11460">MTYYNEPKVENTADEQMWTVADASKWLPGPPVQLVALRTLGSDASRCARIWKRPTGTKPTPHQPWPSEKTYTIDVLREVFRLNPATRDAYAQLVAKQNSSD</sequence>
<accession>A0A7G5B7V0</accession>
<proteinExistence type="predicted"/>
<evidence type="ECO:0000313" key="1">
    <source>
        <dbReference type="EMBL" id="QMV32373.1"/>
    </source>
</evidence>